<dbReference type="PRINTS" id="PR00382">
    <property type="entry name" value="LIPIDTRNSFER"/>
</dbReference>
<dbReference type="InterPro" id="IPR000528">
    <property type="entry name" value="Plant_nsLTP"/>
</dbReference>
<accession>A0A803L3E3</accession>
<dbReference type="SMART" id="SM00499">
    <property type="entry name" value="AAI"/>
    <property type="match status" value="1"/>
</dbReference>
<dbReference type="InterPro" id="IPR036312">
    <property type="entry name" value="Bifun_inhib/LTP/seed_sf"/>
</dbReference>
<sequence>MASSAFVKLACALVMCFVVAAPLAEAAINCGLVSGKVGPCISFLKGGPGPSGPCCAGIKSLNQAAATPADRKTACNCLKTASRAISGINYGKAASLPGMCGVKIPYAISPNTNCNAIH</sequence>
<reference evidence="5" key="2">
    <citation type="submission" date="2021-03" db="UniProtKB">
        <authorList>
            <consortium name="EnsemblPlants"/>
        </authorList>
    </citation>
    <scope>IDENTIFICATION</scope>
</reference>
<dbReference type="GeneID" id="110731115"/>
<proteinExistence type="inferred from homology"/>
<evidence type="ECO:0000313" key="6">
    <source>
        <dbReference type="Proteomes" id="UP000596660"/>
    </source>
</evidence>
<feature type="domain" description="Bifunctional inhibitor/plant lipid transfer protein/seed storage helical" evidence="4">
    <location>
        <begin position="30"/>
        <end position="114"/>
    </location>
</feature>
<dbReference type="PANTHER" id="PTHR33076">
    <property type="entry name" value="NON-SPECIFIC LIPID-TRANSFER PROTEIN 2-RELATED"/>
    <property type="match status" value="1"/>
</dbReference>
<keyword evidence="6" id="KW-1185">Reference proteome</keyword>
<organism evidence="5 6">
    <name type="scientific">Chenopodium quinoa</name>
    <name type="common">Quinoa</name>
    <dbReference type="NCBI Taxonomy" id="63459"/>
    <lineage>
        <taxon>Eukaryota</taxon>
        <taxon>Viridiplantae</taxon>
        <taxon>Streptophyta</taxon>
        <taxon>Embryophyta</taxon>
        <taxon>Tracheophyta</taxon>
        <taxon>Spermatophyta</taxon>
        <taxon>Magnoliopsida</taxon>
        <taxon>eudicotyledons</taxon>
        <taxon>Gunneridae</taxon>
        <taxon>Pentapetalae</taxon>
        <taxon>Caryophyllales</taxon>
        <taxon>Chenopodiaceae</taxon>
        <taxon>Chenopodioideae</taxon>
        <taxon>Atripliceae</taxon>
        <taxon>Chenopodium</taxon>
    </lineage>
</organism>
<comment type="function">
    <text evidence="2">Plant non-specific lipid-transfer proteins transfer phospholipids as well as galactolipids across membranes. May play a role in wax or cutin deposition in the cell walls of expanding epidermal cells and certain secretory tissues.</text>
</comment>
<dbReference type="CDD" id="cd01960">
    <property type="entry name" value="nsLTP1"/>
    <property type="match status" value="1"/>
</dbReference>
<dbReference type="AlphaFoldDB" id="A0A803L3E3"/>
<dbReference type="GO" id="GO:0008289">
    <property type="term" value="F:lipid binding"/>
    <property type="evidence" value="ECO:0007669"/>
    <property type="project" value="UniProtKB-KW"/>
</dbReference>
<protein>
    <recommendedName>
        <fullName evidence="2">Non-specific lipid-transfer protein</fullName>
    </recommendedName>
</protein>
<comment type="similarity">
    <text evidence="1 2">Belongs to the plant LTP family.</text>
</comment>
<feature type="chain" id="PRO_5030973636" description="Non-specific lipid-transfer protein" evidence="3">
    <location>
        <begin position="27"/>
        <end position="118"/>
    </location>
</feature>
<dbReference type="EnsemblPlants" id="AUR62006382-RA">
    <property type="protein sequence ID" value="AUR62006382-RA:cds"/>
    <property type="gene ID" value="AUR62006382"/>
</dbReference>
<dbReference type="Gene3D" id="1.10.110.10">
    <property type="entry name" value="Plant lipid-transfer and hydrophobic proteins"/>
    <property type="match status" value="1"/>
</dbReference>
<name>A0A803L3E3_CHEQI</name>
<dbReference type="Gramene" id="AUR62006382-RA">
    <property type="protein sequence ID" value="AUR62006382-RA:cds"/>
    <property type="gene ID" value="AUR62006382"/>
</dbReference>
<keyword evidence="2" id="KW-0813">Transport</keyword>
<dbReference type="SMR" id="A0A803L3E3"/>
<dbReference type="Pfam" id="PF00234">
    <property type="entry name" value="Tryp_alpha_amyl"/>
    <property type="match status" value="1"/>
</dbReference>
<keyword evidence="3" id="KW-0732">Signal</keyword>
<dbReference type="GO" id="GO:0006869">
    <property type="term" value="P:lipid transport"/>
    <property type="evidence" value="ECO:0007669"/>
    <property type="project" value="InterPro"/>
</dbReference>
<dbReference type="Proteomes" id="UP000596660">
    <property type="component" value="Unplaced"/>
</dbReference>
<evidence type="ECO:0000256" key="3">
    <source>
        <dbReference type="SAM" id="SignalP"/>
    </source>
</evidence>
<evidence type="ECO:0000256" key="1">
    <source>
        <dbReference type="ARBA" id="ARBA00009748"/>
    </source>
</evidence>
<dbReference type="SUPFAM" id="SSF47699">
    <property type="entry name" value="Bifunctional inhibitor/lipid-transfer protein/seed storage 2S albumin"/>
    <property type="match status" value="1"/>
</dbReference>
<dbReference type="KEGG" id="cqi:110731115"/>
<feature type="signal peptide" evidence="3">
    <location>
        <begin position="1"/>
        <end position="26"/>
    </location>
</feature>
<dbReference type="OMA" id="MAHAITC"/>
<evidence type="ECO:0000256" key="2">
    <source>
        <dbReference type="RuleBase" id="RU000628"/>
    </source>
</evidence>
<evidence type="ECO:0000259" key="4">
    <source>
        <dbReference type="SMART" id="SM00499"/>
    </source>
</evidence>
<dbReference type="PROSITE" id="PS00597">
    <property type="entry name" value="PLANT_LTP"/>
    <property type="match status" value="1"/>
</dbReference>
<dbReference type="InterPro" id="IPR016140">
    <property type="entry name" value="Bifunc_inhib/LTP/seed_store"/>
</dbReference>
<evidence type="ECO:0000313" key="5">
    <source>
        <dbReference type="EnsemblPlants" id="AUR62006382-RA:cds"/>
    </source>
</evidence>
<gene>
    <name evidence="5" type="primary">LOC110731115</name>
</gene>
<dbReference type="RefSeq" id="XP_021766645.1">
    <property type="nucleotide sequence ID" value="XM_021910953.1"/>
</dbReference>
<reference evidence="5" key="1">
    <citation type="journal article" date="2017" name="Nature">
        <title>The genome of Chenopodium quinoa.</title>
        <authorList>
            <person name="Jarvis D.E."/>
            <person name="Ho Y.S."/>
            <person name="Lightfoot D.J."/>
            <person name="Schmoeckel S.M."/>
            <person name="Li B."/>
            <person name="Borm T.J.A."/>
            <person name="Ohyanagi H."/>
            <person name="Mineta K."/>
            <person name="Michell C.T."/>
            <person name="Saber N."/>
            <person name="Kharbatia N.M."/>
            <person name="Rupper R.R."/>
            <person name="Sharp A.R."/>
            <person name="Dally N."/>
            <person name="Boughton B.A."/>
            <person name="Woo Y.H."/>
            <person name="Gao G."/>
            <person name="Schijlen E.G.W.M."/>
            <person name="Guo X."/>
            <person name="Momin A.A."/>
            <person name="Negrao S."/>
            <person name="Al-Babili S."/>
            <person name="Gehring C."/>
            <person name="Roessner U."/>
            <person name="Jung C."/>
            <person name="Murphy K."/>
            <person name="Arold S.T."/>
            <person name="Gojobori T."/>
            <person name="van der Linden C.G."/>
            <person name="van Loo E.N."/>
            <person name="Jellen E.N."/>
            <person name="Maughan P.J."/>
            <person name="Tester M."/>
        </authorList>
    </citation>
    <scope>NUCLEOTIDE SEQUENCE [LARGE SCALE GENOMIC DNA]</scope>
    <source>
        <strain evidence="5">cv. PI 614886</strain>
    </source>
</reference>
<keyword evidence="2" id="KW-0446">Lipid-binding</keyword>
<dbReference type="OrthoDB" id="1890443at2759"/>